<dbReference type="AlphaFoldDB" id="A0A199XN56"/>
<dbReference type="InterPro" id="IPR011051">
    <property type="entry name" value="RmlC_Cupin_sf"/>
</dbReference>
<keyword evidence="2" id="KW-1185">Reference proteome</keyword>
<dbReference type="InterPro" id="IPR014710">
    <property type="entry name" value="RmlC-like_jellyroll"/>
</dbReference>
<reference evidence="1 2" key="1">
    <citation type="submission" date="2016-06" db="EMBL/GenBank/DDBJ databases">
        <title>Draft genome sequence of Flavobacterium succinicans strain DD5b.</title>
        <authorList>
            <person name="Poehlein A."/>
            <person name="Daniel R."/>
            <person name="Simeonova D.D."/>
        </authorList>
    </citation>
    <scope>NUCLEOTIDE SEQUENCE [LARGE SCALE GENOMIC DNA]</scope>
    <source>
        <strain evidence="1 2">DD5b</strain>
    </source>
</reference>
<comment type="caution">
    <text evidence="1">The sequence shown here is derived from an EMBL/GenBank/DDBJ whole genome shotgun (WGS) entry which is preliminary data.</text>
</comment>
<dbReference type="Gene3D" id="2.60.120.10">
    <property type="entry name" value="Jelly Rolls"/>
    <property type="match status" value="1"/>
</dbReference>
<organism evidence="1 2">
    <name type="scientific">Flavobacterium succinicans</name>
    <dbReference type="NCBI Taxonomy" id="29536"/>
    <lineage>
        <taxon>Bacteria</taxon>
        <taxon>Pseudomonadati</taxon>
        <taxon>Bacteroidota</taxon>
        <taxon>Flavobacteriia</taxon>
        <taxon>Flavobacteriales</taxon>
        <taxon>Flavobacteriaceae</taxon>
        <taxon>Flavobacterium</taxon>
    </lineage>
</organism>
<dbReference type="EMBL" id="JMTM01000065">
    <property type="protein sequence ID" value="OAZ03080.1"/>
    <property type="molecule type" value="Genomic_DNA"/>
</dbReference>
<dbReference type="RefSeq" id="WP_064716112.1">
    <property type="nucleotide sequence ID" value="NZ_JMTM01000065.1"/>
</dbReference>
<evidence type="ECO:0000313" key="2">
    <source>
        <dbReference type="Proteomes" id="UP000093807"/>
    </source>
</evidence>
<accession>A0A199XN56</accession>
<name>A0A199XN56_9FLAO</name>
<evidence type="ECO:0000313" key="1">
    <source>
        <dbReference type="EMBL" id="OAZ03080.1"/>
    </source>
</evidence>
<protein>
    <recommendedName>
        <fullName evidence="3">dTDP-4-dehydrorhamnose 3,5-epimerase</fullName>
    </recommendedName>
</protein>
<dbReference type="OrthoDB" id="826649at2"/>
<evidence type="ECO:0008006" key="3">
    <source>
        <dbReference type="Google" id="ProtNLM"/>
    </source>
</evidence>
<sequence>MEANVKQPRLIEGGIHTDHRGQTSFVNGMVFEDIVRFYIISNSEAHPLRAWQGHKIDNKYFYCVQGAISVHFVKVDNWESPSKDLPVESVLLSANESKVLHLPEGYANAIESLEGGSKLISFSTLPLDRTSEDDVRFPPEMWPLDSARGDNGV</sequence>
<proteinExistence type="predicted"/>
<gene>
    <name evidence="1" type="ORF">FLB_23260</name>
</gene>
<dbReference type="PATRIC" id="fig|29536.5.peg.2426"/>
<dbReference type="Proteomes" id="UP000093807">
    <property type="component" value="Unassembled WGS sequence"/>
</dbReference>
<dbReference type="SUPFAM" id="SSF51182">
    <property type="entry name" value="RmlC-like cupins"/>
    <property type="match status" value="1"/>
</dbReference>